<feature type="domain" description="NodB homology" evidence="2">
    <location>
        <begin position="60"/>
        <end position="242"/>
    </location>
</feature>
<keyword evidence="1" id="KW-0472">Membrane</keyword>
<dbReference type="PROSITE" id="PS51677">
    <property type="entry name" value="NODB"/>
    <property type="match status" value="1"/>
</dbReference>
<dbReference type="Pfam" id="PF01522">
    <property type="entry name" value="Polysacc_deac_1"/>
    <property type="match status" value="1"/>
</dbReference>
<dbReference type="InterPro" id="IPR002509">
    <property type="entry name" value="NODB_dom"/>
</dbReference>
<feature type="transmembrane region" description="Helical" evidence="1">
    <location>
        <begin position="18"/>
        <end position="37"/>
    </location>
</feature>
<evidence type="ECO:0000256" key="1">
    <source>
        <dbReference type="SAM" id="Phobius"/>
    </source>
</evidence>
<dbReference type="InterPro" id="IPR050248">
    <property type="entry name" value="Polysacc_deacetylase_ArnD"/>
</dbReference>
<evidence type="ECO:0000313" key="4">
    <source>
        <dbReference type="Proteomes" id="UP001500618"/>
    </source>
</evidence>
<comment type="caution">
    <text evidence="3">The sequence shown here is derived from an EMBL/GenBank/DDBJ whole genome shotgun (WGS) entry which is preliminary data.</text>
</comment>
<sequence length="252" mass="27994">MRQAGQVEKKTPLRRRRLLIGSVAAIVVLCLGAYGTVQLMDSRTFQLFGGLTARVETTQKVVALTFDDGPDPAGTDALLATLAREQVHGTFFLIGSALQRYPELGKKIAAAGQQIGNHTYSHERMVFRTPGYVADKITRTDALIRQTGYRGEIDFRPPNGKKLVVLPWYLAQHNRRTIMWDVEPNSYPEIDRSAAATTAYTVSHVRPGSIVILHGMYASRQPTRDALGPIIDQLRGRGYRFVTVTELLQLST</sequence>
<dbReference type="EMBL" id="BAAANY010000011">
    <property type="protein sequence ID" value="GAA1683659.1"/>
    <property type="molecule type" value="Genomic_DNA"/>
</dbReference>
<protein>
    <submittedName>
        <fullName evidence="3">Polysaccharide deacetylase family protein</fullName>
    </submittedName>
</protein>
<name>A0ABN2H8I6_9ACTN</name>
<dbReference type="PANTHER" id="PTHR10587">
    <property type="entry name" value="GLYCOSYL TRANSFERASE-RELATED"/>
    <property type="match status" value="1"/>
</dbReference>
<keyword evidence="1" id="KW-0812">Transmembrane</keyword>
<dbReference type="Proteomes" id="UP001500618">
    <property type="component" value="Unassembled WGS sequence"/>
</dbReference>
<organism evidence="3 4">
    <name type="scientific">Fodinicola feengrottensis</name>
    <dbReference type="NCBI Taxonomy" id="435914"/>
    <lineage>
        <taxon>Bacteria</taxon>
        <taxon>Bacillati</taxon>
        <taxon>Actinomycetota</taxon>
        <taxon>Actinomycetes</taxon>
        <taxon>Mycobacteriales</taxon>
        <taxon>Fodinicola</taxon>
    </lineage>
</organism>
<dbReference type="Gene3D" id="3.20.20.370">
    <property type="entry name" value="Glycoside hydrolase/deacetylase"/>
    <property type="match status" value="1"/>
</dbReference>
<evidence type="ECO:0000259" key="2">
    <source>
        <dbReference type="PROSITE" id="PS51677"/>
    </source>
</evidence>
<accession>A0ABN2H8I6</accession>
<dbReference type="CDD" id="cd10956">
    <property type="entry name" value="CE4_BH1302_like"/>
    <property type="match status" value="1"/>
</dbReference>
<proteinExistence type="predicted"/>
<keyword evidence="4" id="KW-1185">Reference proteome</keyword>
<dbReference type="SUPFAM" id="SSF88713">
    <property type="entry name" value="Glycoside hydrolase/deacetylase"/>
    <property type="match status" value="1"/>
</dbReference>
<reference evidence="3 4" key="1">
    <citation type="journal article" date="2019" name="Int. J. Syst. Evol. Microbiol.">
        <title>The Global Catalogue of Microorganisms (GCM) 10K type strain sequencing project: providing services to taxonomists for standard genome sequencing and annotation.</title>
        <authorList>
            <consortium name="The Broad Institute Genomics Platform"/>
            <consortium name="The Broad Institute Genome Sequencing Center for Infectious Disease"/>
            <person name="Wu L."/>
            <person name="Ma J."/>
        </authorList>
    </citation>
    <scope>NUCLEOTIDE SEQUENCE [LARGE SCALE GENOMIC DNA]</scope>
    <source>
        <strain evidence="3 4">JCM 14718</strain>
    </source>
</reference>
<keyword evidence="1" id="KW-1133">Transmembrane helix</keyword>
<dbReference type="PANTHER" id="PTHR10587:SF125">
    <property type="entry name" value="POLYSACCHARIDE DEACETYLASE YHEN-RELATED"/>
    <property type="match status" value="1"/>
</dbReference>
<gene>
    <name evidence="3" type="ORF">GCM10009765_36110</name>
</gene>
<evidence type="ECO:0000313" key="3">
    <source>
        <dbReference type="EMBL" id="GAA1683659.1"/>
    </source>
</evidence>
<dbReference type="InterPro" id="IPR011330">
    <property type="entry name" value="Glyco_hydro/deAcase_b/a-brl"/>
</dbReference>